<dbReference type="AlphaFoldDB" id="A0A455UFK4"/>
<name>A0A455UFK4_9GAMM</name>
<protein>
    <recommendedName>
        <fullName evidence="3">Glycosyl transferase family 28 C-terminal domain-containing protein</fullName>
    </recommendedName>
</protein>
<reference evidence="1 2" key="1">
    <citation type="journal article" date="2019" name="Microbiol. Resour. Announc.">
        <title>Complete Genome Sequence of Halomonas sulfidaeris Strain Esulfide1 Isolated from a Metal Sulfide Rock at a Depth of 2,200 Meters, Obtained Using Nanopore Sequencing.</title>
        <authorList>
            <person name="Saito M."/>
            <person name="Nishigata A."/>
            <person name="Galipon J."/>
            <person name="Arakawa K."/>
        </authorList>
    </citation>
    <scope>NUCLEOTIDE SEQUENCE [LARGE SCALE GENOMIC DNA]</scope>
    <source>
        <strain evidence="1 2">ATCC BAA-803</strain>
    </source>
</reference>
<evidence type="ECO:0008006" key="3">
    <source>
        <dbReference type="Google" id="ProtNLM"/>
    </source>
</evidence>
<gene>
    <name evidence="1" type="ORF">HSBAA_63720</name>
</gene>
<organism evidence="1 2">
    <name type="scientific">Vreelandella sulfidaeris</name>
    <dbReference type="NCBI Taxonomy" id="115553"/>
    <lineage>
        <taxon>Bacteria</taxon>
        <taxon>Pseudomonadati</taxon>
        <taxon>Pseudomonadota</taxon>
        <taxon>Gammaproteobacteria</taxon>
        <taxon>Oceanospirillales</taxon>
        <taxon>Halomonadaceae</taxon>
        <taxon>Vreelandella</taxon>
    </lineage>
</organism>
<dbReference type="KEGG" id="hsr:HSBAA_63720"/>
<accession>A0A455UFK4</accession>
<proteinExistence type="predicted"/>
<dbReference type="EMBL" id="AP019514">
    <property type="protein sequence ID" value="BBI65066.1"/>
    <property type="molecule type" value="Genomic_DNA"/>
</dbReference>
<dbReference type="Proteomes" id="UP000320231">
    <property type="component" value="Chromosome"/>
</dbReference>
<evidence type="ECO:0000313" key="1">
    <source>
        <dbReference type="EMBL" id="BBI65066.1"/>
    </source>
</evidence>
<sequence>MRKFVEQPALVPQMAEASRNLVERHYDVRKVNKVILEAMELA</sequence>
<evidence type="ECO:0000313" key="2">
    <source>
        <dbReference type="Proteomes" id="UP000320231"/>
    </source>
</evidence>